<dbReference type="AlphaFoldDB" id="A0A328TGG2"/>
<evidence type="ECO:0000313" key="2">
    <source>
        <dbReference type="Proteomes" id="UP000244334"/>
    </source>
</evidence>
<dbReference type="EMBL" id="LJAM02000741">
    <property type="protein sequence ID" value="RAP69488.1"/>
    <property type="molecule type" value="Genomic_DNA"/>
</dbReference>
<dbReference type="Proteomes" id="UP000244334">
    <property type="component" value="Unassembled WGS sequence"/>
</dbReference>
<comment type="caution">
    <text evidence="1">The sequence shown here is derived from an EMBL/GenBank/DDBJ whole genome shotgun (WGS) entry which is preliminary data.</text>
</comment>
<accession>A0A328TGG2</accession>
<feature type="non-terminal residue" evidence="1">
    <location>
        <position position="1"/>
    </location>
</feature>
<keyword evidence="2" id="KW-1185">Reference proteome</keyword>
<proteinExistence type="predicted"/>
<gene>
    <name evidence="1" type="primary">muB</name>
    <name evidence="1" type="ORF">ACZ87_03723</name>
</gene>
<name>A0A328TGG2_9GAMM</name>
<reference evidence="1" key="1">
    <citation type="submission" date="2018-04" db="EMBL/GenBank/DDBJ databases">
        <title>Genomes of the Obligate Erwinia dacicola and Facultative Enterobacter sp. OLF Endosymbionts of the Olive Fruit fly, Bactrocera oleae.</title>
        <authorList>
            <person name="Estes A.M."/>
            <person name="Hearn D.J."/>
            <person name="Agarwal S."/>
            <person name="Pierson E.A."/>
            <person name="Dunning-Hotopp J.C."/>
        </authorList>
    </citation>
    <scope>NUCLEOTIDE SEQUENCE [LARGE SCALE GENOMIC DNA]</scope>
    <source>
        <strain evidence="1">Oroville</strain>
    </source>
</reference>
<protein>
    <submittedName>
        <fullName evidence="1">Mu phage DNA transposition B domain protein</fullName>
    </submittedName>
</protein>
<evidence type="ECO:0000313" key="1">
    <source>
        <dbReference type="EMBL" id="RAP69488.1"/>
    </source>
</evidence>
<sequence length="102" mass="11157">LKGSRGEFAQLYSRVGMALDLEAHKSLSGVDDFNTILASLLPEDDGQSAIRIPGIAEAFLKYSKGNYRRMFKLARGVVRASAIGNQGISVKLIETYAQMLIH</sequence>
<organism evidence="1 2">
    <name type="scientific">Candidatus Erwinia dacicola</name>
    <dbReference type="NCBI Taxonomy" id="252393"/>
    <lineage>
        <taxon>Bacteria</taxon>
        <taxon>Pseudomonadati</taxon>
        <taxon>Pseudomonadota</taxon>
        <taxon>Gammaproteobacteria</taxon>
        <taxon>Enterobacterales</taxon>
        <taxon>Erwiniaceae</taxon>
        <taxon>Erwinia</taxon>
    </lineage>
</organism>